<dbReference type="InterPro" id="IPR015946">
    <property type="entry name" value="KH_dom-like_a/b"/>
</dbReference>
<dbReference type="PANTHER" id="PTHR35800">
    <property type="entry name" value="PROTEIN JAG"/>
    <property type="match status" value="1"/>
</dbReference>
<feature type="region of interest" description="Jag_N domain" evidence="6">
    <location>
        <begin position="5"/>
        <end position="55"/>
    </location>
</feature>
<dbReference type="AlphaFoldDB" id="A0A1L5FDQ8"/>
<dbReference type="GO" id="GO:0009252">
    <property type="term" value="P:peptidoglycan biosynthetic process"/>
    <property type="evidence" value="ECO:0007669"/>
    <property type="project" value="UniProtKB-UniRule"/>
</dbReference>
<evidence type="ECO:0000256" key="5">
    <source>
        <dbReference type="ARBA" id="ARBA00023316"/>
    </source>
</evidence>
<dbReference type="GO" id="GO:0005737">
    <property type="term" value="C:cytoplasm"/>
    <property type="evidence" value="ECO:0007669"/>
    <property type="project" value="UniProtKB-SubCell"/>
</dbReference>
<dbReference type="PROSITE" id="PS51061">
    <property type="entry name" value="R3H"/>
    <property type="match status" value="1"/>
</dbReference>
<dbReference type="Pfam" id="PF13083">
    <property type="entry name" value="KH_KhpA-B"/>
    <property type="match status" value="1"/>
</dbReference>
<dbReference type="RefSeq" id="WP_073541002.1">
    <property type="nucleotide sequence ID" value="NZ_CP018335.1"/>
</dbReference>
<accession>A0A1L5FDQ8</accession>
<comment type="function">
    <text evidence="6">A probable RNA chaperone. Forms a complex with KhpA which binds to cellular RNA and controls its expression. Plays a role in peptidoglycan (PG) homeostasis and cell length regulation.</text>
</comment>
<dbReference type="SUPFAM" id="SSF82708">
    <property type="entry name" value="R3H domain"/>
    <property type="match status" value="1"/>
</dbReference>
<feature type="domain" description="R3H" evidence="7">
    <location>
        <begin position="141"/>
        <end position="207"/>
    </location>
</feature>
<dbReference type="NCBIfam" id="NF041568">
    <property type="entry name" value="Jag_EloR"/>
    <property type="match status" value="1"/>
</dbReference>
<dbReference type="SMART" id="SM00393">
    <property type="entry name" value="R3H"/>
    <property type="match status" value="1"/>
</dbReference>
<evidence type="ECO:0000256" key="6">
    <source>
        <dbReference type="HAMAP-Rule" id="MF_00867"/>
    </source>
</evidence>
<evidence type="ECO:0000256" key="2">
    <source>
        <dbReference type="ARBA" id="ARBA00022884"/>
    </source>
</evidence>
<dbReference type="CDD" id="cd02414">
    <property type="entry name" value="KH-II_Jag"/>
    <property type="match status" value="1"/>
</dbReference>
<dbReference type="InterPro" id="IPR038008">
    <property type="entry name" value="Jag_KH"/>
</dbReference>
<keyword evidence="3 6" id="KW-0133">Cell shape</keyword>
<dbReference type="SMART" id="SM01245">
    <property type="entry name" value="Jag_N"/>
    <property type="match status" value="1"/>
</dbReference>
<dbReference type="InterPro" id="IPR001374">
    <property type="entry name" value="R3H_dom"/>
</dbReference>
<comment type="subunit">
    <text evidence="6">Forms a complex with KhpA.</text>
</comment>
<dbReference type="Gene3D" id="3.30.1370.50">
    <property type="entry name" value="R3H-like domain"/>
    <property type="match status" value="1"/>
</dbReference>
<evidence type="ECO:0000256" key="3">
    <source>
        <dbReference type="ARBA" id="ARBA00022960"/>
    </source>
</evidence>
<dbReference type="Gene3D" id="3.30.30.80">
    <property type="entry name" value="probable RNA-binding protein from clostridium symbiosum atcc 14940"/>
    <property type="match status" value="1"/>
</dbReference>
<sequence>MKIIEVTGKTVEEAIKNALLELRVERDKVEIEILDPGNKGFLNFIGVRPAKIKVKVKRDYIKEANVFLKNILHCMKVKAEIQIKENNDVIKICLTGSDMGILIGYRGETLDAIQYLISLVVNKNHDMEYKRVILDTENYRLKREETLKRLARKVAEKVKRTGRTVKLEPMNPYERRIIHSSLQNDFYVNTYSEGQEPFRRVVVDFKKF</sequence>
<keyword evidence="2 6" id="KW-0694">RNA-binding</keyword>
<reference evidence="8 9" key="1">
    <citation type="submission" date="2016-12" db="EMBL/GenBank/DDBJ databases">
        <title>Complete genome sequence of Clostridium kluyveri JZZ isolated from the pit mud of a Chinese flavor liquor-making factory.</title>
        <authorList>
            <person name="Wang Y."/>
        </authorList>
    </citation>
    <scope>NUCLEOTIDE SEQUENCE [LARGE SCALE GENOMIC DNA]</scope>
    <source>
        <strain evidence="8 9">JZZ</strain>
    </source>
</reference>
<comment type="domain">
    <text evidence="6">Has an N-terminal Jag-N domain and 2 RNA-binding domains (KH and R3H).</text>
</comment>
<proteinExistence type="inferred from homology"/>
<dbReference type="Proteomes" id="UP000184604">
    <property type="component" value="Chromosome"/>
</dbReference>
<dbReference type="InterPro" id="IPR038247">
    <property type="entry name" value="Jag_N_dom_sf"/>
</dbReference>
<dbReference type="InterPro" id="IPR034079">
    <property type="entry name" value="R3H_KhpB"/>
</dbReference>
<dbReference type="PANTHER" id="PTHR35800:SF1">
    <property type="entry name" value="RNA-BINDING PROTEIN KHPB"/>
    <property type="match status" value="1"/>
</dbReference>
<dbReference type="InterPro" id="IPR036867">
    <property type="entry name" value="R3H_dom_sf"/>
</dbReference>
<dbReference type="InterPro" id="IPR039247">
    <property type="entry name" value="KhpB"/>
</dbReference>
<dbReference type="Pfam" id="PF14804">
    <property type="entry name" value="Jag_N"/>
    <property type="match status" value="1"/>
</dbReference>
<comment type="similarity">
    <text evidence="6">Belongs to the KhpB RNA-binding protein family.</text>
</comment>
<gene>
    <name evidence="6" type="primary">khpB</name>
    <name evidence="6" type="synonym">eloR</name>
    <name evidence="8" type="ORF">BS101_21795</name>
</gene>
<evidence type="ECO:0000256" key="4">
    <source>
        <dbReference type="ARBA" id="ARBA00023186"/>
    </source>
</evidence>
<evidence type="ECO:0000313" key="8">
    <source>
        <dbReference type="EMBL" id="APM41144.1"/>
    </source>
</evidence>
<dbReference type="HAMAP" id="MF_00867">
    <property type="entry name" value="KhpB"/>
    <property type="match status" value="1"/>
</dbReference>
<organism evidence="8 9">
    <name type="scientific">Clostridium kluyveri</name>
    <dbReference type="NCBI Taxonomy" id="1534"/>
    <lineage>
        <taxon>Bacteria</taxon>
        <taxon>Bacillati</taxon>
        <taxon>Bacillota</taxon>
        <taxon>Clostridia</taxon>
        <taxon>Eubacteriales</taxon>
        <taxon>Clostridiaceae</taxon>
        <taxon>Clostridium</taxon>
    </lineage>
</organism>
<comment type="subcellular location">
    <subcellularLocation>
        <location evidence="6">Cytoplasm</location>
    </subcellularLocation>
</comment>
<protein>
    <recommendedName>
        <fullName evidence="6">RNA-binding protein KhpB</fullName>
    </recommendedName>
    <alternativeName>
        <fullName evidence="6">RNA-binding protein EloR</fullName>
    </alternativeName>
</protein>
<keyword evidence="5 6" id="KW-0961">Cell wall biogenesis/degradation</keyword>
<dbReference type="Gene3D" id="3.30.300.20">
    <property type="match status" value="1"/>
</dbReference>
<dbReference type="EMBL" id="CP018335">
    <property type="protein sequence ID" value="APM41144.1"/>
    <property type="molecule type" value="Genomic_DNA"/>
</dbReference>
<dbReference type="Pfam" id="PF01424">
    <property type="entry name" value="R3H"/>
    <property type="match status" value="1"/>
</dbReference>
<keyword evidence="4 6" id="KW-0143">Chaperone</keyword>
<dbReference type="InterPro" id="IPR032782">
    <property type="entry name" value="KhpB_N"/>
</dbReference>
<evidence type="ECO:0000259" key="7">
    <source>
        <dbReference type="PROSITE" id="PS51061"/>
    </source>
</evidence>
<dbReference type="GO" id="GO:0008360">
    <property type="term" value="P:regulation of cell shape"/>
    <property type="evidence" value="ECO:0007669"/>
    <property type="project" value="UniProtKB-KW"/>
</dbReference>
<evidence type="ECO:0000313" key="9">
    <source>
        <dbReference type="Proteomes" id="UP000184604"/>
    </source>
</evidence>
<dbReference type="GO" id="GO:0003723">
    <property type="term" value="F:RNA binding"/>
    <property type="evidence" value="ECO:0007669"/>
    <property type="project" value="UniProtKB-UniRule"/>
</dbReference>
<keyword evidence="1 6" id="KW-0963">Cytoplasm</keyword>
<dbReference type="OrthoDB" id="9794483at2"/>
<dbReference type="GO" id="GO:0071555">
    <property type="term" value="P:cell wall organization"/>
    <property type="evidence" value="ECO:0007669"/>
    <property type="project" value="UniProtKB-KW"/>
</dbReference>
<name>A0A1L5FDQ8_CLOKL</name>
<dbReference type="CDD" id="cd02644">
    <property type="entry name" value="R3H_jag"/>
    <property type="match status" value="1"/>
</dbReference>
<evidence type="ECO:0000256" key="1">
    <source>
        <dbReference type="ARBA" id="ARBA00022490"/>
    </source>
</evidence>